<evidence type="ECO:0000313" key="2">
    <source>
        <dbReference type="Proteomes" id="UP000605986"/>
    </source>
</evidence>
<name>A0A8H4KM08_9HYPO</name>
<reference evidence="1" key="1">
    <citation type="submission" date="2020-01" db="EMBL/GenBank/DDBJ databases">
        <title>Identification and distribution of gene clusters putatively required for synthesis of sphingolipid metabolism inhibitors in phylogenetically diverse species of the filamentous fungus Fusarium.</title>
        <authorList>
            <person name="Kim H.-S."/>
            <person name="Busman M."/>
            <person name="Brown D.W."/>
            <person name="Divon H."/>
            <person name="Uhlig S."/>
            <person name="Proctor R.H."/>
        </authorList>
    </citation>
    <scope>NUCLEOTIDE SEQUENCE</scope>
    <source>
        <strain evidence="1">NRRL 53441</strain>
    </source>
</reference>
<keyword evidence="2" id="KW-1185">Reference proteome</keyword>
<dbReference type="Proteomes" id="UP000605986">
    <property type="component" value="Unassembled WGS sequence"/>
</dbReference>
<organism evidence="1 2">
    <name type="scientific">Fusarium austroafricanum</name>
    <dbReference type="NCBI Taxonomy" id="2364996"/>
    <lineage>
        <taxon>Eukaryota</taxon>
        <taxon>Fungi</taxon>
        <taxon>Dikarya</taxon>
        <taxon>Ascomycota</taxon>
        <taxon>Pezizomycotina</taxon>
        <taxon>Sordariomycetes</taxon>
        <taxon>Hypocreomycetidae</taxon>
        <taxon>Hypocreales</taxon>
        <taxon>Nectriaceae</taxon>
        <taxon>Fusarium</taxon>
        <taxon>Fusarium concolor species complex</taxon>
    </lineage>
</organism>
<sequence>MMIPVLWYCIINPLLILIGDEIVVRVFKIIATYQHTRMILHTKREIDDAAKAHLQKLQEVADHEKYQDITEDFMTDFDMATEAHLQDLRKLIEYTSPRRRLLSNAQAGIVEAVEVHRQGLQDIARFNKYSEIMNMYMIVKMNDIIQTKSK</sequence>
<dbReference type="EMBL" id="JAADJG010000197">
    <property type="protein sequence ID" value="KAF4452138.1"/>
    <property type="molecule type" value="Genomic_DNA"/>
</dbReference>
<gene>
    <name evidence="1" type="ORF">F53441_4975</name>
</gene>
<comment type="caution">
    <text evidence="1">The sequence shown here is derived from an EMBL/GenBank/DDBJ whole genome shotgun (WGS) entry which is preliminary data.</text>
</comment>
<protein>
    <submittedName>
        <fullName evidence="1">Uncharacterized protein</fullName>
    </submittedName>
</protein>
<evidence type="ECO:0000313" key="1">
    <source>
        <dbReference type="EMBL" id="KAF4452138.1"/>
    </source>
</evidence>
<proteinExistence type="predicted"/>
<accession>A0A8H4KM08</accession>
<dbReference type="AlphaFoldDB" id="A0A8H4KM08"/>